<dbReference type="EMBL" id="JAAGXA010000010">
    <property type="protein sequence ID" value="NEN79545.1"/>
    <property type="molecule type" value="Genomic_DNA"/>
</dbReference>
<dbReference type="InterPro" id="IPR041492">
    <property type="entry name" value="HAD_2"/>
</dbReference>
<proteinExistence type="predicted"/>
<protein>
    <submittedName>
        <fullName evidence="1">HAD-IA family hydrolase</fullName>
    </submittedName>
</protein>
<sequence>MNAQTTEQAKGEPGAAGPAAAVLFDMDGVLVDSLEIMRASYTEAVADLAGAPGFAEYQKNLGRALPDIAARLGLPASFPARYRLLSDARSAQVTAYPGIREVLGALRDQGVALGVVTGKEGDTARDILEGLGLLTFIDVVRGGDEVVAAKPSPEHVRAVLRDLPCRPVAPQEVLVVGDSDTDMMSARSAGCRTAFAKWGYSDVGALSRPPDHVLQRPLDVLEAASRRPEEPC</sequence>
<name>A0A6P0HPK8_9ACTN</name>
<keyword evidence="1" id="KW-0378">Hydrolase</keyword>
<dbReference type="Gene3D" id="3.40.50.1000">
    <property type="entry name" value="HAD superfamily/HAD-like"/>
    <property type="match status" value="1"/>
</dbReference>
<dbReference type="InterPro" id="IPR050155">
    <property type="entry name" value="HAD-like_hydrolase_sf"/>
</dbReference>
<dbReference type="InterPro" id="IPR006439">
    <property type="entry name" value="HAD-SF_hydro_IA"/>
</dbReference>
<dbReference type="GO" id="GO:0008967">
    <property type="term" value="F:phosphoglycolate phosphatase activity"/>
    <property type="evidence" value="ECO:0007669"/>
    <property type="project" value="TreeGrafter"/>
</dbReference>
<dbReference type="SFLD" id="SFLDG01129">
    <property type="entry name" value="C1.5:_HAD__Beta-PGM__Phosphata"/>
    <property type="match status" value="1"/>
</dbReference>
<reference evidence="1 2" key="1">
    <citation type="journal article" date="2014" name="Int. J. Syst. Evol. Microbiol.">
        <title>Nocardioides zeae sp. nov., isolated from the stem of Zea mays.</title>
        <authorList>
            <person name="Glaeser S.P."/>
            <person name="McInroy J.A."/>
            <person name="Busse H.J."/>
            <person name="Kampfer P."/>
        </authorList>
    </citation>
    <scope>NUCLEOTIDE SEQUENCE [LARGE SCALE GENOMIC DNA]</scope>
    <source>
        <strain evidence="1 2">JCM 30728</strain>
    </source>
</reference>
<dbReference type="PANTHER" id="PTHR43434">
    <property type="entry name" value="PHOSPHOGLYCOLATE PHOSPHATASE"/>
    <property type="match status" value="1"/>
</dbReference>
<dbReference type="Proteomes" id="UP000468687">
    <property type="component" value="Unassembled WGS sequence"/>
</dbReference>
<dbReference type="SUPFAM" id="SSF56784">
    <property type="entry name" value="HAD-like"/>
    <property type="match status" value="1"/>
</dbReference>
<organism evidence="1 2">
    <name type="scientific">Nocardioides zeae</name>
    <dbReference type="NCBI Taxonomy" id="1457234"/>
    <lineage>
        <taxon>Bacteria</taxon>
        <taxon>Bacillati</taxon>
        <taxon>Actinomycetota</taxon>
        <taxon>Actinomycetes</taxon>
        <taxon>Propionibacteriales</taxon>
        <taxon>Nocardioidaceae</taxon>
        <taxon>Nocardioides</taxon>
    </lineage>
</organism>
<dbReference type="Pfam" id="PF13419">
    <property type="entry name" value="HAD_2"/>
    <property type="match status" value="1"/>
</dbReference>
<accession>A0A6P0HPK8</accession>
<dbReference type="RefSeq" id="WP_163773093.1">
    <property type="nucleotide sequence ID" value="NZ_JAAGXA010000010.1"/>
</dbReference>
<dbReference type="GO" id="GO:0006281">
    <property type="term" value="P:DNA repair"/>
    <property type="evidence" value="ECO:0007669"/>
    <property type="project" value="TreeGrafter"/>
</dbReference>
<gene>
    <name evidence="1" type="ORF">G3T38_14795</name>
</gene>
<dbReference type="AlphaFoldDB" id="A0A6P0HPK8"/>
<evidence type="ECO:0000313" key="1">
    <source>
        <dbReference type="EMBL" id="NEN79545.1"/>
    </source>
</evidence>
<dbReference type="InterPro" id="IPR023214">
    <property type="entry name" value="HAD_sf"/>
</dbReference>
<dbReference type="PANTHER" id="PTHR43434:SF1">
    <property type="entry name" value="PHOSPHOGLYCOLATE PHOSPHATASE"/>
    <property type="match status" value="1"/>
</dbReference>
<dbReference type="InterPro" id="IPR036412">
    <property type="entry name" value="HAD-like_sf"/>
</dbReference>
<evidence type="ECO:0000313" key="2">
    <source>
        <dbReference type="Proteomes" id="UP000468687"/>
    </source>
</evidence>
<dbReference type="NCBIfam" id="TIGR01549">
    <property type="entry name" value="HAD-SF-IA-v1"/>
    <property type="match status" value="1"/>
</dbReference>
<keyword evidence="2" id="KW-1185">Reference proteome</keyword>
<dbReference type="InterPro" id="IPR023198">
    <property type="entry name" value="PGP-like_dom2"/>
</dbReference>
<comment type="caution">
    <text evidence="1">The sequence shown here is derived from an EMBL/GenBank/DDBJ whole genome shotgun (WGS) entry which is preliminary data.</text>
</comment>
<dbReference type="Gene3D" id="1.10.150.240">
    <property type="entry name" value="Putative phosphatase, domain 2"/>
    <property type="match status" value="1"/>
</dbReference>
<dbReference type="SFLD" id="SFLDS00003">
    <property type="entry name" value="Haloacid_Dehalogenase"/>
    <property type="match status" value="1"/>
</dbReference>